<dbReference type="PROSITE" id="PS50949">
    <property type="entry name" value="HTH_GNTR"/>
    <property type="match status" value="1"/>
</dbReference>
<evidence type="ECO:0000259" key="4">
    <source>
        <dbReference type="PROSITE" id="PS50949"/>
    </source>
</evidence>
<dbReference type="AlphaFoldDB" id="A0A401LG41"/>
<evidence type="ECO:0000313" key="6">
    <source>
        <dbReference type="Proteomes" id="UP000287361"/>
    </source>
</evidence>
<sequence length="220" mass="25052">MKPSDSLQDFAYEEIKKRIQNGEYAPGTKLNTQEISDSLGISRSPVLAAINRLIALGLVEATPRKGTTVAQLSDTQIRNIIEARQMMELFCVKLCIRNIEYHPSIIKEMETVVQEFETALEAGYPAAAELETKFHTLYISLCGNPQIMKLYESNWSIGTMFYMYSATNLPLDQLKTSFHQHKEILNTLKAKDEAALQKIIEEHMSIVYETLEWYSQAAKH</sequence>
<gene>
    <name evidence="5" type="ORF">KGMB03357_21500</name>
</gene>
<keyword evidence="2" id="KW-0238">DNA-binding</keyword>
<reference evidence="5 6" key="1">
    <citation type="submission" date="2018-10" db="EMBL/GenBank/DDBJ databases">
        <title>Draft Genome Sequence of Anaerotignum sp. KCTC 15736.</title>
        <authorList>
            <person name="Choi S.H."/>
            <person name="Kim J.S."/>
            <person name="Kang S.W."/>
            <person name="Lee J.S."/>
            <person name="Park S.H."/>
        </authorList>
    </citation>
    <scope>NUCLEOTIDE SEQUENCE [LARGE SCALE GENOMIC DNA]</scope>
    <source>
        <strain evidence="5 6">KCTC 15736</strain>
    </source>
</reference>
<dbReference type="OrthoDB" id="574518at2"/>
<dbReference type="Proteomes" id="UP000287361">
    <property type="component" value="Unassembled WGS sequence"/>
</dbReference>
<dbReference type="SMART" id="SM00345">
    <property type="entry name" value="HTH_GNTR"/>
    <property type="match status" value="1"/>
</dbReference>
<keyword evidence="1" id="KW-0805">Transcription regulation</keyword>
<dbReference type="GO" id="GO:0003700">
    <property type="term" value="F:DNA-binding transcription factor activity"/>
    <property type="evidence" value="ECO:0007669"/>
    <property type="project" value="InterPro"/>
</dbReference>
<protein>
    <submittedName>
        <fullName evidence="5">GntR family transcriptional regulator</fullName>
    </submittedName>
</protein>
<keyword evidence="3" id="KW-0804">Transcription</keyword>
<proteinExistence type="predicted"/>
<evidence type="ECO:0000313" key="5">
    <source>
        <dbReference type="EMBL" id="GCB30489.1"/>
    </source>
</evidence>
<dbReference type="Gene3D" id="1.20.120.530">
    <property type="entry name" value="GntR ligand-binding domain-like"/>
    <property type="match status" value="1"/>
</dbReference>
<dbReference type="Pfam" id="PF07729">
    <property type="entry name" value="FCD"/>
    <property type="match status" value="1"/>
</dbReference>
<dbReference type="SUPFAM" id="SSF46785">
    <property type="entry name" value="Winged helix' DNA-binding domain"/>
    <property type="match status" value="1"/>
</dbReference>
<dbReference type="Pfam" id="PF00392">
    <property type="entry name" value="GntR"/>
    <property type="match status" value="1"/>
</dbReference>
<dbReference type="SUPFAM" id="SSF48008">
    <property type="entry name" value="GntR ligand-binding domain-like"/>
    <property type="match status" value="1"/>
</dbReference>
<dbReference type="Gene3D" id="1.10.10.10">
    <property type="entry name" value="Winged helix-like DNA-binding domain superfamily/Winged helix DNA-binding domain"/>
    <property type="match status" value="1"/>
</dbReference>
<dbReference type="SMART" id="SM00895">
    <property type="entry name" value="FCD"/>
    <property type="match status" value="1"/>
</dbReference>
<dbReference type="PANTHER" id="PTHR43537:SF24">
    <property type="entry name" value="GLUCONATE OPERON TRANSCRIPTIONAL REPRESSOR"/>
    <property type="match status" value="1"/>
</dbReference>
<keyword evidence="6" id="KW-1185">Reference proteome</keyword>
<name>A0A401LG41_9FIRM</name>
<evidence type="ECO:0000256" key="3">
    <source>
        <dbReference type="ARBA" id="ARBA00023163"/>
    </source>
</evidence>
<evidence type="ECO:0000256" key="1">
    <source>
        <dbReference type="ARBA" id="ARBA00023015"/>
    </source>
</evidence>
<organism evidence="5 6">
    <name type="scientific">Anaerotignum faecicola</name>
    <dbReference type="NCBI Taxonomy" id="2358141"/>
    <lineage>
        <taxon>Bacteria</taxon>
        <taxon>Bacillati</taxon>
        <taxon>Bacillota</taxon>
        <taxon>Clostridia</taxon>
        <taxon>Lachnospirales</taxon>
        <taxon>Anaerotignaceae</taxon>
        <taxon>Anaerotignum</taxon>
    </lineage>
</organism>
<evidence type="ECO:0000256" key="2">
    <source>
        <dbReference type="ARBA" id="ARBA00023125"/>
    </source>
</evidence>
<dbReference type="EMBL" id="BHVZ01000014">
    <property type="protein sequence ID" value="GCB30489.1"/>
    <property type="molecule type" value="Genomic_DNA"/>
</dbReference>
<dbReference type="InterPro" id="IPR011711">
    <property type="entry name" value="GntR_C"/>
</dbReference>
<accession>A0A401LG41</accession>
<dbReference type="InterPro" id="IPR000524">
    <property type="entry name" value="Tscrpt_reg_HTH_GntR"/>
</dbReference>
<dbReference type="InterPro" id="IPR008920">
    <property type="entry name" value="TF_FadR/GntR_C"/>
</dbReference>
<feature type="domain" description="HTH gntR-type" evidence="4">
    <location>
        <begin position="5"/>
        <end position="72"/>
    </location>
</feature>
<comment type="caution">
    <text evidence="5">The sequence shown here is derived from an EMBL/GenBank/DDBJ whole genome shotgun (WGS) entry which is preliminary data.</text>
</comment>
<dbReference type="GO" id="GO:0003677">
    <property type="term" value="F:DNA binding"/>
    <property type="evidence" value="ECO:0007669"/>
    <property type="project" value="UniProtKB-KW"/>
</dbReference>
<dbReference type="InterPro" id="IPR036390">
    <property type="entry name" value="WH_DNA-bd_sf"/>
</dbReference>
<dbReference type="PANTHER" id="PTHR43537">
    <property type="entry name" value="TRANSCRIPTIONAL REGULATOR, GNTR FAMILY"/>
    <property type="match status" value="1"/>
</dbReference>
<dbReference type="CDD" id="cd07377">
    <property type="entry name" value="WHTH_GntR"/>
    <property type="match status" value="1"/>
</dbReference>
<dbReference type="InterPro" id="IPR036388">
    <property type="entry name" value="WH-like_DNA-bd_sf"/>
</dbReference>